<sequence>MSENHRKRVETRSKAAFERAKHVIPGGVNSPVRAFKSVGLTPLVIEKGEGSRITDIDGQTYIDYVLSWGPLIAGHAHPEVVEAIKRTAEKGTSFGAPTELETLMAELVCERVPSVEIVRMVNSGTEATMSALRLARGYTKRSKILKFEGSYHGHADSLLIKAGSGVATLGLPDSPGVPESVASHTLTVPYNDLASVKLAFERYGEEIAAVIVEPIAGNMGVVPPLPGFLSGLRELTASYGSLLIFDEVMTGFRVHMNCAQGLYGVTPDLTCLGKVIGGGLPVGAYGGRREIMEQMAPVGPIYQAGTLSGNPLAMAAGYTTLKLMTEEAYQLLERLSVRLQAGLERNARETGIPMTINRVGSMVCPFFTDKHVINYDVAKTANSERFRTVFRRLLDNGVNIAPSPFEGWFVSTAHSEDDIDQTIAAHRAALEKG</sequence>
<dbReference type="GO" id="GO:0006782">
    <property type="term" value="P:protoporphyrinogen IX biosynthetic process"/>
    <property type="evidence" value="ECO:0007669"/>
    <property type="project" value="UniProtKB-UniRule"/>
</dbReference>
<dbReference type="EC" id="5.4.3.8" evidence="9"/>
<keyword evidence="11" id="KW-1185">Reference proteome</keyword>
<dbReference type="Pfam" id="PF00202">
    <property type="entry name" value="Aminotran_3"/>
    <property type="match status" value="1"/>
</dbReference>
<evidence type="ECO:0000256" key="6">
    <source>
        <dbReference type="ARBA" id="ARBA00022898"/>
    </source>
</evidence>
<dbReference type="InterPro" id="IPR005814">
    <property type="entry name" value="Aminotrans_3"/>
</dbReference>
<dbReference type="AlphaFoldDB" id="A0A7G5C3L6"/>
<evidence type="ECO:0000256" key="2">
    <source>
        <dbReference type="ARBA" id="ARBA00001933"/>
    </source>
</evidence>
<dbReference type="GO" id="GO:0008483">
    <property type="term" value="F:transaminase activity"/>
    <property type="evidence" value="ECO:0007669"/>
    <property type="project" value="InterPro"/>
</dbReference>
<evidence type="ECO:0000313" key="10">
    <source>
        <dbReference type="EMBL" id="QMV43800.1"/>
    </source>
</evidence>
<dbReference type="EMBL" id="CP041969">
    <property type="protein sequence ID" value="QMV43800.1"/>
    <property type="molecule type" value="Genomic_DNA"/>
</dbReference>
<comment type="catalytic activity">
    <reaction evidence="1 9">
        <text>(S)-4-amino-5-oxopentanoate = 5-aminolevulinate</text>
        <dbReference type="Rhea" id="RHEA:14265"/>
        <dbReference type="ChEBI" id="CHEBI:57501"/>
        <dbReference type="ChEBI" id="CHEBI:356416"/>
        <dbReference type="EC" id="5.4.3.8"/>
    </reaction>
</comment>
<accession>A0A7G5C3L6</accession>
<name>A0A7G5C3L6_9BACL</name>
<dbReference type="InterPro" id="IPR049704">
    <property type="entry name" value="Aminotrans_3_PPA_site"/>
</dbReference>
<dbReference type="SUPFAM" id="SSF53383">
    <property type="entry name" value="PLP-dependent transferases"/>
    <property type="match status" value="1"/>
</dbReference>
<keyword evidence="6 9" id="KW-0663">Pyridoxal phosphate</keyword>
<dbReference type="GO" id="GO:0030170">
    <property type="term" value="F:pyridoxal phosphate binding"/>
    <property type="evidence" value="ECO:0007669"/>
    <property type="project" value="InterPro"/>
</dbReference>
<dbReference type="NCBIfam" id="TIGR00713">
    <property type="entry name" value="hemL"/>
    <property type="match status" value="1"/>
</dbReference>
<dbReference type="Gene3D" id="3.40.640.10">
    <property type="entry name" value="Type I PLP-dependent aspartate aminotransferase-like (Major domain)"/>
    <property type="match status" value="1"/>
</dbReference>
<proteinExistence type="inferred from homology"/>
<evidence type="ECO:0000256" key="9">
    <source>
        <dbReference type="HAMAP-Rule" id="MF_00375"/>
    </source>
</evidence>
<dbReference type="InterPro" id="IPR015424">
    <property type="entry name" value="PyrdxlP-dep_Trfase"/>
</dbReference>
<dbReference type="InterPro" id="IPR015422">
    <property type="entry name" value="PyrdxlP-dep_Trfase_small"/>
</dbReference>
<dbReference type="NCBIfam" id="NF000818">
    <property type="entry name" value="PRK00062.1"/>
    <property type="match status" value="1"/>
</dbReference>
<feature type="modified residue" description="N6-(pyridoxal phosphate)lysine" evidence="9">
    <location>
        <position position="274"/>
    </location>
</feature>
<evidence type="ECO:0000256" key="8">
    <source>
        <dbReference type="ARBA" id="ARBA00023244"/>
    </source>
</evidence>
<evidence type="ECO:0000256" key="4">
    <source>
        <dbReference type="ARBA" id="ARBA00008981"/>
    </source>
</evidence>
<dbReference type="GO" id="GO:0005737">
    <property type="term" value="C:cytoplasm"/>
    <property type="evidence" value="ECO:0007669"/>
    <property type="project" value="UniProtKB-SubCell"/>
</dbReference>
<keyword evidence="7 9" id="KW-0413">Isomerase</keyword>
<organism evidence="10 11">
    <name type="scientific">Cohnella cholangitidis</name>
    <dbReference type="NCBI Taxonomy" id="2598458"/>
    <lineage>
        <taxon>Bacteria</taxon>
        <taxon>Bacillati</taxon>
        <taxon>Bacillota</taxon>
        <taxon>Bacilli</taxon>
        <taxon>Bacillales</taxon>
        <taxon>Paenibacillaceae</taxon>
        <taxon>Cohnella</taxon>
    </lineage>
</organism>
<dbReference type="PANTHER" id="PTHR43713">
    <property type="entry name" value="GLUTAMATE-1-SEMIALDEHYDE 2,1-AMINOMUTASE"/>
    <property type="match status" value="1"/>
</dbReference>
<dbReference type="HAMAP" id="MF_00375">
    <property type="entry name" value="HemL_aminotrans_3"/>
    <property type="match status" value="1"/>
</dbReference>
<evidence type="ECO:0000256" key="1">
    <source>
        <dbReference type="ARBA" id="ARBA00001579"/>
    </source>
</evidence>
<comment type="similarity">
    <text evidence="4 9">Belongs to the class-III pyridoxal-phosphate-dependent aminotransferase family. HemL subfamily.</text>
</comment>
<comment type="subcellular location">
    <subcellularLocation>
        <location evidence="9">Cytoplasm</location>
    </subcellularLocation>
</comment>
<dbReference type="Proteomes" id="UP000515679">
    <property type="component" value="Chromosome"/>
</dbReference>
<dbReference type="RefSeq" id="WP_182300041.1">
    <property type="nucleotide sequence ID" value="NZ_CP041969.1"/>
</dbReference>
<dbReference type="GO" id="GO:0042286">
    <property type="term" value="F:glutamate-1-semialdehyde 2,1-aminomutase activity"/>
    <property type="evidence" value="ECO:0007669"/>
    <property type="project" value="UniProtKB-UniRule"/>
</dbReference>
<dbReference type="Gene3D" id="3.90.1150.10">
    <property type="entry name" value="Aspartate Aminotransferase, domain 1"/>
    <property type="match status" value="1"/>
</dbReference>
<comment type="cofactor">
    <cofactor evidence="2 9">
        <name>pyridoxal 5'-phosphate</name>
        <dbReference type="ChEBI" id="CHEBI:597326"/>
    </cofactor>
</comment>
<evidence type="ECO:0000256" key="5">
    <source>
        <dbReference type="ARBA" id="ARBA00022490"/>
    </source>
</evidence>
<protein>
    <recommendedName>
        <fullName evidence="9">Glutamate-1-semialdehyde 2,1-aminomutase</fullName>
        <shortName evidence="9">GSA</shortName>
        <ecNumber evidence="9">5.4.3.8</ecNumber>
    </recommendedName>
    <alternativeName>
        <fullName evidence="9">Glutamate-1-semialdehyde aminotransferase</fullName>
        <shortName evidence="9">GSA-AT</shortName>
    </alternativeName>
</protein>
<dbReference type="FunFam" id="3.40.640.10:FF:000021">
    <property type="entry name" value="Glutamate-1-semialdehyde 2,1-aminomutase"/>
    <property type="match status" value="1"/>
</dbReference>
<dbReference type="PROSITE" id="PS00600">
    <property type="entry name" value="AA_TRANSFER_CLASS_3"/>
    <property type="match status" value="1"/>
</dbReference>
<dbReference type="InterPro" id="IPR004639">
    <property type="entry name" value="4pyrrol_synth_GluAld_NH2Trfase"/>
</dbReference>
<reference evidence="10 11" key="1">
    <citation type="submission" date="2019-07" db="EMBL/GenBank/DDBJ databases">
        <authorList>
            <person name="Kim J.K."/>
            <person name="Cheong H.-M."/>
            <person name="Choi Y."/>
            <person name="Hwang K.J."/>
            <person name="Lee S."/>
            <person name="Choi C."/>
        </authorList>
    </citation>
    <scope>NUCLEOTIDE SEQUENCE [LARGE SCALE GENOMIC DNA]</scope>
    <source>
        <strain evidence="10 11">KS 22</strain>
    </source>
</reference>
<keyword evidence="5 9" id="KW-0963">Cytoplasm</keyword>
<evidence type="ECO:0000256" key="3">
    <source>
        <dbReference type="ARBA" id="ARBA00004819"/>
    </source>
</evidence>
<evidence type="ECO:0000256" key="7">
    <source>
        <dbReference type="ARBA" id="ARBA00023235"/>
    </source>
</evidence>
<dbReference type="UniPathway" id="UPA00251">
    <property type="reaction ID" value="UER00317"/>
</dbReference>
<dbReference type="PANTHER" id="PTHR43713:SF3">
    <property type="entry name" value="GLUTAMATE-1-SEMIALDEHYDE 2,1-AMINOMUTASE 1, CHLOROPLASTIC-RELATED"/>
    <property type="match status" value="1"/>
</dbReference>
<dbReference type="InterPro" id="IPR015421">
    <property type="entry name" value="PyrdxlP-dep_Trfase_major"/>
</dbReference>
<comment type="pathway">
    <text evidence="3">Porphyrin-containing compound metabolism; protoporphyrin-IX biosynthesis; 5-aminolevulinate from L-glutamyl-tRNA(Glu): step 2/2.</text>
</comment>
<comment type="subunit">
    <text evidence="9">Homodimer.</text>
</comment>
<keyword evidence="8 9" id="KW-0627">Porphyrin biosynthesis</keyword>
<dbReference type="KEGG" id="cchl:FPL14_23480"/>
<gene>
    <name evidence="9 10" type="primary">hemL</name>
    <name evidence="10" type="ORF">FPL14_23480</name>
</gene>
<evidence type="ECO:0000313" key="11">
    <source>
        <dbReference type="Proteomes" id="UP000515679"/>
    </source>
</evidence>
<dbReference type="CDD" id="cd00610">
    <property type="entry name" value="OAT_like"/>
    <property type="match status" value="1"/>
</dbReference>